<dbReference type="SMART" id="SM00100">
    <property type="entry name" value="cNMP"/>
    <property type="match status" value="1"/>
</dbReference>
<dbReference type="PANTHER" id="PTHR45651">
    <property type="entry name" value="CYCLIC NUCLEOTIDE-GATED ION CHANNEL 15-RELATED-RELATED"/>
    <property type="match status" value="1"/>
</dbReference>
<keyword evidence="2" id="KW-0407">Ion channel</keyword>
<protein>
    <submittedName>
        <fullName evidence="4">Cyclic nucleotide-gated ion channel 1</fullName>
    </submittedName>
</protein>
<dbReference type="CDD" id="cd00038">
    <property type="entry name" value="CAP_ED"/>
    <property type="match status" value="1"/>
</dbReference>
<gene>
    <name evidence="4" type="ORF">Scaly_2843100</name>
</gene>
<evidence type="ECO:0000259" key="3">
    <source>
        <dbReference type="PROSITE" id="PS50042"/>
    </source>
</evidence>
<keyword evidence="1" id="KW-0813">Transport</keyword>
<dbReference type="InterPro" id="IPR014710">
    <property type="entry name" value="RmlC-like_jellyroll"/>
</dbReference>
<dbReference type="InterPro" id="IPR000595">
    <property type="entry name" value="cNMP-bd_dom"/>
</dbReference>
<evidence type="ECO:0000313" key="4">
    <source>
        <dbReference type="EMBL" id="KAL0284636.1"/>
    </source>
</evidence>
<feature type="domain" description="Cyclic nucleotide-binding" evidence="3">
    <location>
        <begin position="1"/>
        <end position="89"/>
    </location>
</feature>
<organism evidence="4">
    <name type="scientific">Sesamum calycinum</name>
    <dbReference type="NCBI Taxonomy" id="2727403"/>
    <lineage>
        <taxon>Eukaryota</taxon>
        <taxon>Viridiplantae</taxon>
        <taxon>Streptophyta</taxon>
        <taxon>Embryophyta</taxon>
        <taxon>Tracheophyta</taxon>
        <taxon>Spermatophyta</taxon>
        <taxon>Magnoliopsida</taxon>
        <taxon>eudicotyledons</taxon>
        <taxon>Gunneridae</taxon>
        <taxon>Pentapetalae</taxon>
        <taxon>asterids</taxon>
        <taxon>lamiids</taxon>
        <taxon>Lamiales</taxon>
        <taxon>Pedaliaceae</taxon>
        <taxon>Sesamum</taxon>
    </lineage>
</organism>
<keyword evidence="1" id="KW-1071">Ligand-gated ion channel</keyword>
<comment type="caution">
    <text evidence="4">The sequence shown here is derived from an EMBL/GenBank/DDBJ whole genome shotgun (WGS) entry which is preliminary data.</text>
</comment>
<proteinExistence type="predicted"/>
<evidence type="ECO:0000256" key="1">
    <source>
        <dbReference type="ARBA" id="ARBA00023286"/>
    </source>
</evidence>
<dbReference type="Pfam" id="PF00027">
    <property type="entry name" value="cNMP_binding"/>
    <property type="match status" value="1"/>
</dbReference>
<dbReference type="SUPFAM" id="SSF51206">
    <property type="entry name" value="cAMP-binding domain-like"/>
    <property type="match status" value="1"/>
</dbReference>
<reference evidence="4" key="2">
    <citation type="journal article" date="2024" name="Plant">
        <title>Genomic evolution and insights into agronomic trait innovations of Sesamum species.</title>
        <authorList>
            <person name="Miao H."/>
            <person name="Wang L."/>
            <person name="Qu L."/>
            <person name="Liu H."/>
            <person name="Sun Y."/>
            <person name="Le M."/>
            <person name="Wang Q."/>
            <person name="Wei S."/>
            <person name="Zheng Y."/>
            <person name="Lin W."/>
            <person name="Duan Y."/>
            <person name="Cao H."/>
            <person name="Xiong S."/>
            <person name="Wang X."/>
            <person name="Wei L."/>
            <person name="Li C."/>
            <person name="Ma Q."/>
            <person name="Ju M."/>
            <person name="Zhao R."/>
            <person name="Li G."/>
            <person name="Mu C."/>
            <person name="Tian Q."/>
            <person name="Mei H."/>
            <person name="Zhang T."/>
            <person name="Gao T."/>
            <person name="Zhang H."/>
        </authorList>
    </citation>
    <scope>NUCLEOTIDE SEQUENCE</scope>
    <source>
        <strain evidence="4">KEN8</strain>
    </source>
</reference>
<name>A0AAW2IS20_9LAMI</name>
<dbReference type="InterPro" id="IPR018490">
    <property type="entry name" value="cNMP-bd_dom_sf"/>
</dbReference>
<reference evidence="4" key="1">
    <citation type="submission" date="2020-06" db="EMBL/GenBank/DDBJ databases">
        <authorList>
            <person name="Li T."/>
            <person name="Hu X."/>
            <person name="Zhang T."/>
            <person name="Song X."/>
            <person name="Zhang H."/>
            <person name="Dai N."/>
            <person name="Sheng W."/>
            <person name="Hou X."/>
            <person name="Wei L."/>
        </authorList>
    </citation>
    <scope>NUCLEOTIDE SEQUENCE</scope>
    <source>
        <strain evidence="4">KEN8</strain>
        <tissue evidence="4">Leaf</tissue>
    </source>
</reference>
<dbReference type="EMBL" id="JACGWM010001994">
    <property type="protein sequence ID" value="KAL0284636.1"/>
    <property type="molecule type" value="Genomic_DNA"/>
</dbReference>
<dbReference type="AlphaFoldDB" id="A0AAW2IS20"/>
<dbReference type="PROSITE" id="PS50042">
    <property type="entry name" value="CNMP_BINDING_3"/>
    <property type="match status" value="1"/>
</dbReference>
<accession>A0AAW2IS20</accession>
<sequence length="229" mass="26086">MHEQLLDAMCSRLKPVLYAENSFIFREGDPVDEMLFIMKGDILTMTTNGGTTSLFNSVYLMAGDFCGEELLTWARDHNSSSSLPISARTVQAVKDVEAFCLIPDDLKCVMSQFRRVHGKQLQHTFRQVLFQQWRTWGACFIQAAWRRHYRRKIEKTLQEAEDRLQNALAQETSGNLPSLVATVYASRFDANILGNLRRMHPHNTISSPKLPPLLLQKPAEPDFSAEIPS</sequence>
<keyword evidence="1" id="KW-0406">Ion transport</keyword>
<dbReference type="PANTHER" id="PTHR45651:SF76">
    <property type="entry name" value="CYCLIC NUCLEOTIDE-GATED ION CHANNEL 1-LIKE"/>
    <property type="match status" value="1"/>
</dbReference>
<dbReference type="GO" id="GO:0034220">
    <property type="term" value="P:monoatomic ion transmembrane transport"/>
    <property type="evidence" value="ECO:0007669"/>
    <property type="project" value="UniProtKB-KW"/>
</dbReference>
<evidence type="ECO:0000256" key="2">
    <source>
        <dbReference type="ARBA" id="ARBA00023303"/>
    </source>
</evidence>
<dbReference type="GO" id="GO:0016020">
    <property type="term" value="C:membrane"/>
    <property type="evidence" value="ECO:0007669"/>
    <property type="project" value="UniProtKB-SubCell"/>
</dbReference>
<dbReference type="Gene3D" id="2.60.120.10">
    <property type="entry name" value="Jelly Rolls"/>
    <property type="match status" value="1"/>
</dbReference>